<evidence type="ECO:0000313" key="3">
    <source>
        <dbReference type="Proteomes" id="UP000499080"/>
    </source>
</evidence>
<comment type="caution">
    <text evidence="2">The sequence shown here is derived from an EMBL/GenBank/DDBJ whole genome shotgun (WGS) entry which is preliminary data.</text>
</comment>
<evidence type="ECO:0000256" key="1">
    <source>
        <dbReference type="SAM" id="MobiDB-lite"/>
    </source>
</evidence>
<sequence>MSICQASGMTRGRKSRPLFELIRDSRVWRYFYTPFTGIDSLGAVIMPSLSFSPLPKNEQNAIFFFCLGTSNLFRAENFSTSKVPDESAPDNHSSDFGIIAPQP</sequence>
<gene>
    <name evidence="2" type="ORF">AVEN_252017_1</name>
</gene>
<protein>
    <submittedName>
        <fullName evidence="2">Uncharacterized protein</fullName>
    </submittedName>
</protein>
<proteinExistence type="predicted"/>
<dbReference type="AlphaFoldDB" id="A0A4Y2PWT3"/>
<organism evidence="2 3">
    <name type="scientific">Araneus ventricosus</name>
    <name type="common">Orbweaver spider</name>
    <name type="synonym">Epeira ventricosa</name>
    <dbReference type="NCBI Taxonomy" id="182803"/>
    <lineage>
        <taxon>Eukaryota</taxon>
        <taxon>Metazoa</taxon>
        <taxon>Ecdysozoa</taxon>
        <taxon>Arthropoda</taxon>
        <taxon>Chelicerata</taxon>
        <taxon>Arachnida</taxon>
        <taxon>Araneae</taxon>
        <taxon>Araneomorphae</taxon>
        <taxon>Entelegynae</taxon>
        <taxon>Araneoidea</taxon>
        <taxon>Araneidae</taxon>
        <taxon>Araneus</taxon>
    </lineage>
</organism>
<name>A0A4Y2PWT3_ARAVE</name>
<accession>A0A4Y2PWT3</accession>
<evidence type="ECO:0000313" key="2">
    <source>
        <dbReference type="EMBL" id="GBN55333.1"/>
    </source>
</evidence>
<dbReference type="Proteomes" id="UP000499080">
    <property type="component" value="Unassembled WGS sequence"/>
</dbReference>
<dbReference type="EMBL" id="BGPR01012266">
    <property type="protein sequence ID" value="GBN55333.1"/>
    <property type="molecule type" value="Genomic_DNA"/>
</dbReference>
<keyword evidence="3" id="KW-1185">Reference proteome</keyword>
<reference evidence="2 3" key="1">
    <citation type="journal article" date="2019" name="Sci. Rep.">
        <title>Orb-weaving spider Araneus ventricosus genome elucidates the spidroin gene catalogue.</title>
        <authorList>
            <person name="Kono N."/>
            <person name="Nakamura H."/>
            <person name="Ohtoshi R."/>
            <person name="Moran D.A.P."/>
            <person name="Shinohara A."/>
            <person name="Yoshida Y."/>
            <person name="Fujiwara M."/>
            <person name="Mori M."/>
            <person name="Tomita M."/>
            <person name="Arakawa K."/>
        </authorList>
    </citation>
    <scope>NUCLEOTIDE SEQUENCE [LARGE SCALE GENOMIC DNA]</scope>
</reference>
<feature type="region of interest" description="Disordered" evidence="1">
    <location>
        <begin position="81"/>
        <end position="103"/>
    </location>
</feature>